<keyword evidence="5" id="KW-0067">ATP-binding</keyword>
<keyword evidence="3" id="KW-0819">tRNA processing</keyword>
<accession>A0A9P6INZ5</accession>
<dbReference type="Proteomes" id="UP000749646">
    <property type="component" value="Unassembled WGS sequence"/>
</dbReference>
<dbReference type="GO" id="GO:0008033">
    <property type="term" value="P:tRNA processing"/>
    <property type="evidence" value="ECO:0007669"/>
    <property type="project" value="UniProtKB-KW"/>
</dbReference>
<dbReference type="CDD" id="cd01992">
    <property type="entry name" value="TilS_N"/>
    <property type="match status" value="1"/>
</dbReference>
<dbReference type="GO" id="GO:0032267">
    <property type="term" value="F:tRNA(Ile)-lysidine synthase activity"/>
    <property type="evidence" value="ECO:0007669"/>
    <property type="project" value="UniProtKB-EC"/>
</dbReference>
<dbReference type="AlphaFoldDB" id="A0A9P6INZ5"/>
<dbReference type="PANTHER" id="PTHR43033:SF1">
    <property type="entry name" value="TRNA(ILE)-LYSIDINE SYNTHASE-RELATED"/>
    <property type="match status" value="1"/>
</dbReference>
<organism evidence="8 9">
    <name type="scientific">Modicella reniformis</name>
    <dbReference type="NCBI Taxonomy" id="1440133"/>
    <lineage>
        <taxon>Eukaryota</taxon>
        <taxon>Fungi</taxon>
        <taxon>Fungi incertae sedis</taxon>
        <taxon>Mucoromycota</taxon>
        <taxon>Mortierellomycotina</taxon>
        <taxon>Mortierellomycetes</taxon>
        <taxon>Mortierellales</taxon>
        <taxon>Mortierellaceae</taxon>
        <taxon>Modicella</taxon>
    </lineage>
</organism>
<dbReference type="EC" id="6.3.4.19" evidence="1"/>
<sequence>MALVTLLARHYKALKEGHKTRLHAFIVDHKLRDNSTEEAEFVAKQVQKLDWSATNNPATLDSSEGSLTTATHKPDKIHLETKARLERYKAIAFQCQILQIKDLFVGHHSGDQVETVLFRFSRASGIDGLAGIQGVAPLGVLNVVEARDIKVLRPLLNVTKERLRATCEETGTLWVEDPSNRSLDYQRNVIRHYQHGIDAQILQDPQSSEAMATGRLVRFGKWRLSCQTANGLNSRTIGFNSVI</sequence>
<proteinExistence type="predicted"/>
<keyword evidence="4" id="KW-0547">Nucleotide-binding</keyword>
<dbReference type="OrthoDB" id="434144at2759"/>
<gene>
    <name evidence="8" type="ORF">BGZ65_003880</name>
</gene>
<dbReference type="GO" id="GO:0005524">
    <property type="term" value="F:ATP binding"/>
    <property type="evidence" value="ECO:0007669"/>
    <property type="project" value="UniProtKB-KW"/>
</dbReference>
<protein>
    <recommendedName>
        <fullName evidence="1">tRNA(Ile)-lysidine synthetase</fullName>
        <ecNumber evidence="1">6.3.4.19</ecNumber>
    </recommendedName>
</protein>
<evidence type="ECO:0000313" key="8">
    <source>
        <dbReference type="EMBL" id="KAF9941397.1"/>
    </source>
</evidence>
<reference evidence="8" key="1">
    <citation type="journal article" date="2020" name="Fungal Divers.">
        <title>Resolving the Mortierellaceae phylogeny through synthesis of multi-gene phylogenetics and phylogenomics.</title>
        <authorList>
            <person name="Vandepol N."/>
            <person name="Liber J."/>
            <person name="Desiro A."/>
            <person name="Na H."/>
            <person name="Kennedy M."/>
            <person name="Barry K."/>
            <person name="Grigoriev I.V."/>
            <person name="Miller A.N."/>
            <person name="O'Donnell K."/>
            <person name="Stajich J.E."/>
            <person name="Bonito G."/>
        </authorList>
    </citation>
    <scope>NUCLEOTIDE SEQUENCE</scope>
    <source>
        <strain evidence="8">MES-2147</strain>
    </source>
</reference>
<dbReference type="NCBIfam" id="TIGR02432">
    <property type="entry name" value="lysidine_TilS_N"/>
    <property type="match status" value="1"/>
</dbReference>
<feature type="domain" description="tRNA(Ile)-lysidine/2-thiocytidine synthase N-terminal" evidence="7">
    <location>
        <begin position="4"/>
        <end position="192"/>
    </location>
</feature>
<dbReference type="EMBL" id="JAAAHW010009416">
    <property type="protein sequence ID" value="KAF9941397.1"/>
    <property type="molecule type" value="Genomic_DNA"/>
</dbReference>
<dbReference type="SUPFAM" id="SSF52402">
    <property type="entry name" value="Adenine nucleotide alpha hydrolases-like"/>
    <property type="match status" value="1"/>
</dbReference>
<name>A0A9P6INZ5_9FUNG</name>
<keyword evidence="2" id="KW-0436">Ligase</keyword>
<dbReference type="PANTHER" id="PTHR43033">
    <property type="entry name" value="TRNA(ILE)-LYSIDINE SYNTHASE-RELATED"/>
    <property type="match status" value="1"/>
</dbReference>
<evidence type="ECO:0000313" key="9">
    <source>
        <dbReference type="Proteomes" id="UP000749646"/>
    </source>
</evidence>
<evidence type="ECO:0000256" key="4">
    <source>
        <dbReference type="ARBA" id="ARBA00022741"/>
    </source>
</evidence>
<dbReference type="InterPro" id="IPR012094">
    <property type="entry name" value="tRNA_Ile_lys_synt"/>
</dbReference>
<dbReference type="InterPro" id="IPR012795">
    <property type="entry name" value="tRNA_Ile_lys_synt_N"/>
</dbReference>
<dbReference type="Gene3D" id="3.40.50.620">
    <property type="entry name" value="HUPs"/>
    <property type="match status" value="1"/>
</dbReference>
<evidence type="ECO:0000256" key="3">
    <source>
        <dbReference type="ARBA" id="ARBA00022694"/>
    </source>
</evidence>
<keyword evidence="9" id="KW-1185">Reference proteome</keyword>
<evidence type="ECO:0000259" key="7">
    <source>
        <dbReference type="Pfam" id="PF01171"/>
    </source>
</evidence>
<dbReference type="InterPro" id="IPR014729">
    <property type="entry name" value="Rossmann-like_a/b/a_fold"/>
</dbReference>
<evidence type="ECO:0000256" key="5">
    <source>
        <dbReference type="ARBA" id="ARBA00022840"/>
    </source>
</evidence>
<evidence type="ECO:0000256" key="6">
    <source>
        <dbReference type="ARBA" id="ARBA00048539"/>
    </source>
</evidence>
<dbReference type="InterPro" id="IPR011063">
    <property type="entry name" value="TilS/TtcA_N"/>
</dbReference>
<comment type="caution">
    <text evidence="8">The sequence shown here is derived from an EMBL/GenBank/DDBJ whole genome shotgun (WGS) entry which is preliminary data.</text>
</comment>
<comment type="catalytic activity">
    <reaction evidence="6">
        <text>cytidine(34) in tRNA(Ile2) + L-lysine + ATP = lysidine(34) in tRNA(Ile2) + AMP + diphosphate + H(+)</text>
        <dbReference type="Rhea" id="RHEA:43744"/>
        <dbReference type="Rhea" id="RHEA-COMP:10625"/>
        <dbReference type="Rhea" id="RHEA-COMP:10670"/>
        <dbReference type="ChEBI" id="CHEBI:15378"/>
        <dbReference type="ChEBI" id="CHEBI:30616"/>
        <dbReference type="ChEBI" id="CHEBI:32551"/>
        <dbReference type="ChEBI" id="CHEBI:33019"/>
        <dbReference type="ChEBI" id="CHEBI:82748"/>
        <dbReference type="ChEBI" id="CHEBI:83665"/>
        <dbReference type="ChEBI" id="CHEBI:456215"/>
        <dbReference type="EC" id="6.3.4.19"/>
    </reaction>
</comment>
<dbReference type="Pfam" id="PF01171">
    <property type="entry name" value="ATP_bind_3"/>
    <property type="match status" value="1"/>
</dbReference>
<evidence type="ECO:0000256" key="1">
    <source>
        <dbReference type="ARBA" id="ARBA00013267"/>
    </source>
</evidence>
<evidence type="ECO:0000256" key="2">
    <source>
        <dbReference type="ARBA" id="ARBA00022598"/>
    </source>
</evidence>